<feature type="transmembrane region" description="Helical" evidence="1">
    <location>
        <begin position="20"/>
        <end position="41"/>
    </location>
</feature>
<dbReference type="STRING" id="1754190.A0A1Y2EPQ4"/>
<dbReference type="Proteomes" id="UP000193920">
    <property type="component" value="Unassembled WGS sequence"/>
</dbReference>
<dbReference type="Pfam" id="PF09531">
    <property type="entry name" value="Ndc1_Nup"/>
    <property type="match status" value="1"/>
</dbReference>
<comment type="caution">
    <text evidence="2">The sequence shown here is derived from an EMBL/GenBank/DDBJ whole genome shotgun (WGS) entry which is preliminary data.</text>
</comment>
<dbReference type="OrthoDB" id="67850at2759"/>
<keyword evidence="1" id="KW-0472">Membrane</keyword>
<feature type="transmembrane region" description="Helical" evidence="1">
    <location>
        <begin position="136"/>
        <end position="153"/>
    </location>
</feature>
<sequence>MNIDSTIYQKRCFKKLNKLFFETCFYQFINVFVLFQLFLLLDSKWSLKLFYKTLIYPIILFLSLFLIILYEKKNVKVQTVLKKNMFREFFNFIFKISIIQIFFYILSSFIIIWIYFSVSPSEKIFLNAIKFVDHKEIDFIIIFSAYIGVFYGLNYQLHNRNKLEFPKFMPFLICKNDLKPMECLCTGLSSRIHPLVQYHAYLELYQTILYENQIRSSFMNSDNVKPFPWYNILFECTSIINKLTFALESEYEKLSIWTYN</sequence>
<evidence type="ECO:0000313" key="3">
    <source>
        <dbReference type="Proteomes" id="UP000193920"/>
    </source>
</evidence>
<protein>
    <submittedName>
        <fullName evidence="2">Uncharacterized protein</fullName>
    </submittedName>
</protein>
<proteinExistence type="predicted"/>
<keyword evidence="3" id="KW-1185">Reference proteome</keyword>
<evidence type="ECO:0000256" key="1">
    <source>
        <dbReference type="SAM" id="Phobius"/>
    </source>
</evidence>
<feature type="transmembrane region" description="Helical" evidence="1">
    <location>
        <begin position="92"/>
        <end position="116"/>
    </location>
</feature>
<feature type="transmembrane region" description="Helical" evidence="1">
    <location>
        <begin position="53"/>
        <end position="71"/>
    </location>
</feature>
<name>A0A1Y2EPQ4_9FUNG</name>
<keyword evidence="1" id="KW-0812">Transmembrane</keyword>
<dbReference type="AlphaFoldDB" id="A0A1Y2EPQ4"/>
<dbReference type="InterPro" id="IPR019049">
    <property type="entry name" value="Nucleoporin_prot_Ndc1/Nup"/>
</dbReference>
<accession>A0A1Y2EPQ4</accession>
<gene>
    <name evidence="2" type="ORF">LY90DRAFT_503060</name>
</gene>
<dbReference type="EMBL" id="MCOG01000033">
    <property type="protein sequence ID" value="ORY73522.1"/>
    <property type="molecule type" value="Genomic_DNA"/>
</dbReference>
<evidence type="ECO:0000313" key="2">
    <source>
        <dbReference type="EMBL" id="ORY73522.1"/>
    </source>
</evidence>
<organism evidence="2 3">
    <name type="scientific">Neocallimastix californiae</name>
    <dbReference type="NCBI Taxonomy" id="1754190"/>
    <lineage>
        <taxon>Eukaryota</taxon>
        <taxon>Fungi</taxon>
        <taxon>Fungi incertae sedis</taxon>
        <taxon>Chytridiomycota</taxon>
        <taxon>Chytridiomycota incertae sedis</taxon>
        <taxon>Neocallimastigomycetes</taxon>
        <taxon>Neocallimastigales</taxon>
        <taxon>Neocallimastigaceae</taxon>
        <taxon>Neocallimastix</taxon>
    </lineage>
</organism>
<keyword evidence="1" id="KW-1133">Transmembrane helix</keyword>
<reference evidence="2 3" key="1">
    <citation type="submission" date="2016-08" db="EMBL/GenBank/DDBJ databases">
        <title>A Parts List for Fungal Cellulosomes Revealed by Comparative Genomics.</title>
        <authorList>
            <consortium name="DOE Joint Genome Institute"/>
            <person name="Haitjema C.H."/>
            <person name="Gilmore S.P."/>
            <person name="Henske J.K."/>
            <person name="Solomon K.V."/>
            <person name="De Groot R."/>
            <person name="Kuo A."/>
            <person name="Mondo S.J."/>
            <person name="Salamov A.A."/>
            <person name="Labutti K."/>
            <person name="Zhao Z."/>
            <person name="Chiniquy J."/>
            <person name="Barry K."/>
            <person name="Brewer H.M."/>
            <person name="Purvine S.O."/>
            <person name="Wright A.T."/>
            <person name="Boxma B."/>
            <person name="Van Alen T."/>
            <person name="Hackstein J.H."/>
            <person name="Baker S.E."/>
            <person name="Grigoriev I.V."/>
            <person name="O'Malley M.A."/>
        </authorList>
    </citation>
    <scope>NUCLEOTIDE SEQUENCE [LARGE SCALE GENOMIC DNA]</scope>
    <source>
        <strain evidence="2 3">G1</strain>
    </source>
</reference>